<dbReference type="InterPro" id="IPR012910">
    <property type="entry name" value="Plug_dom"/>
</dbReference>
<keyword evidence="4" id="KW-0410">Iron transport</keyword>
<dbReference type="AlphaFoldDB" id="A0A437GZA8"/>
<evidence type="ECO:0000256" key="2">
    <source>
        <dbReference type="ARBA" id="ARBA00022448"/>
    </source>
</evidence>
<dbReference type="PANTHER" id="PTHR32552:SF81">
    <property type="entry name" value="TONB-DEPENDENT OUTER MEMBRANE RECEPTOR"/>
    <property type="match status" value="1"/>
</dbReference>
<keyword evidence="6" id="KW-0408">Iron</keyword>
<keyword evidence="7" id="KW-0406">Ion transport</keyword>
<feature type="domain" description="TonB-dependent receptor plug" evidence="14">
    <location>
        <begin position="82"/>
        <end position="190"/>
    </location>
</feature>
<comment type="similarity">
    <text evidence="11 12">Belongs to the TonB-dependent receptor family.</text>
</comment>
<accession>A0A437GZA8</accession>
<evidence type="ECO:0000256" key="7">
    <source>
        <dbReference type="ARBA" id="ARBA00023065"/>
    </source>
</evidence>
<keyword evidence="10 11" id="KW-0998">Cell outer membrane</keyword>
<evidence type="ECO:0000256" key="6">
    <source>
        <dbReference type="ARBA" id="ARBA00023004"/>
    </source>
</evidence>
<evidence type="ECO:0000256" key="3">
    <source>
        <dbReference type="ARBA" id="ARBA00022452"/>
    </source>
</evidence>
<dbReference type="Pfam" id="PF07715">
    <property type="entry name" value="Plug"/>
    <property type="match status" value="1"/>
</dbReference>
<proteinExistence type="inferred from homology"/>
<evidence type="ECO:0000256" key="11">
    <source>
        <dbReference type="PROSITE-ProRule" id="PRU01360"/>
    </source>
</evidence>
<organism evidence="15 16">
    <name type="scientific">Croceicoccus ponticola</name>
    <dbReference type="NCBI Taxonomy" id="2217664"/>
    <lineage>
        <taxon>Bacteria</taxon>
        <taxon>Pseudomonadati</taxon>
        <taxon>Pseudomonadota</taxon>
        <taxon>Alphaproteobacteria</taxon>
        <taxon>Sphingomonadales</taxon>
        <taxon>Erythrobacteraceae</taxon>
        <taxon>Croceicoccus</taxon>
    </lineage>
</organism>
<dbReference type="PANTHER" id="PTHR32552">
    <property type="entry name" value="FERRICHROME IRON RECEPTOR-RELATED"/>
    <property type="match status" value="1"/>
</dbReference>
<evidence type="ECO:0000256" key="5">
    <source>
        <dbReference type="ARBA" id="ARBA00022692"/>
    </source>
</evidence>
<keyword evidence="15" id="KW-0675">Receptor</keyword>
<evidence type="ECO:0000256" key="10">
    <source>
        <dbReference type="ARBA" id="ARBA00023237"/>
    </source>
</evidence>
<evidence type="ECO:0000256" key="12">
    <source>
        <dbReference type="RuleBase" id="RU003357"/>
    </source>
</evidence>
<dbReference type="EMBL" id="RXOL01000001">
    <property type="protein sequence ID" value="RVQ68683.1"/>
    <property type="molecule type" value="Genomic_DNA"/>
</dbReference>
<reference evidence="15 16" key="1">
    <citation type="submission" date="2018-12" db="EMBL/GenBank/DDBJ databases">
        <title>Croceicoccus ponticola sp. nov., a lipolytic bacterium isolated from seawater.</title>
        <authorList>
            <person name="Yoon J.-H."/>
        </authorList>
    </citation>
    <scope>NUCLEOTIDE SEQUENCE [LARGE SCALE GENOMIC DNA]</scope>
    <source>
        <strain evidence="15 16">GM-16</strain>
    </source>
</reference>
<dbReference type="OrthoDB" id="7618183at2"/>
<dbReference type="PROSITE" id="PS52016">
    <property type="entry name" value="TONB_DEPENDENT_REC_3"/>
    <property type="match status" value="1"/>
</dbReference>
<dbReference type="Gene3D" id="2.40.170.20">
    <property type="entry name" value="TonB-dependent receptor, beta-barrel domain"/>
    <property type="match status" value="1"/>
</dbReference>
<feature type="domain" description="TonB-dependent receptor-like beta-barrel" evidence="13">
    <location>
        <begin position="355"/>
        <end position="781"/>
    </location>
</feature>
<evidence type="ECO:0000256" key="9">
    <source>
        <dbReference type="ARBA" id="ARBA00023136"/>
    </source>
</evidence>
<keyword evidence="8 12" id="KW-0798">TonB box</keyword>
<evidence type="ECO:0000259" key="14">
    <source>
        <dbReference type="Pfam" id="PF07715"/>
    </source>
</evidence>
<keyword evidence="5 11" id="KW-0812">Transmembrane</keyword>
<comment type="subcellular location">
    <subcellularLocation>
        <location evidence="1 11">Cell outer membrane</location>
        <topology evidence="1 11">Multi-pass membrane protein</topology>
    </subcellularLocation>
</comment>
<evidence type="ECO:0000313" key="15">
    <source>
        <dbReference type="EMBL" id="RVQ68683.1"/>
    </source>
</evidence>
<dbReference type="Proteomes" id="UP000283003">
    <property type="component" value="Unassembled WGS sequence"/>
</dbReference>
<evidence type="ECO:0000256" key="8">
    <source>
        <dbReference type="ARBA" id="ARBA00023077"/>
    </source>
</evidence>
<name>A0A437GZA8_9SPHN</name>
<keyword evidence="9 11" id="KW-0472">Membrane</keyword>
<gene>
    <name evidence="15" type="ORF">EKN06_00145</name>
</gene>
<keyword evidence="3 11" id="KW-1134">Transmembrane beta strand</keyword>
<dbReference type="GO" id="GO:0006826">
    <property type="term" value="P:iron ion transport"/>
    <property type="evidence" value="ECO:0007669"/>
    <property type="project" value="UniProtKB-KW"/>
</dbReference>
<sequence length="819" mass="87754">MPSNRYAMSAERAPRRSIGRERMPFRTNMLTSAAVIAIAAQTAFVQPALAQAADDGTPAHASAAMPADAIIVTARRREETMLDVPVAIAAVGAEQLERYAATDLQKIGQLVPQVILAKTGGGGAGASFTIRGLGSSALDAGIDQTVSLNIDGLQISRGRLVAQSFFDVQQVEVLKGPQALFFGKNSPGGVISVKTKGATSSFEGYVRAGYEFKANERILEGAISGPLTETLGFRIAARGSKMDGYIKNNAGPITLPSDPDHPSVGAAYANDPGTKEILGRLTLEWNPSSDFDATLKVFGDKLRDHGETSGTELLCEGGSRTLDLLGGVFVADPYSDCELNGERTLGAFNPEIGANYPGSNGGVPETRYESLLTSLTMNYRAGALNFTSVTGFWSYTNDGFDNFAFDSTPTVAGANKDHSEAFTQELRVNSDFDGAFNVAAGLFFEDSARDTRGNGFIANVGQDPRYDTYHNWQFLTDNSGKTYSAFGQLIFDVTDTVELAGGARWTRETKRTSQGNSYVNQNFAPFMITAEEGVFTSGRFSDEQISPEATLSWRATPETMVYAAYKTGYKSGGFSNPSILSFGQTVSDLGFAPEKADGGEVGFKGELLNRRLLVNATVYRYTFKGLQLTSFNPSPPSFTIRNAASARTTGVELDGAFNVTPDFTLRAAAGYNKAKYLSFAAAPCYAGQTAAQGCNGVQDLSGTALVRAPKWNLTGGVTYDTDLTSDIGLGLSGDANYTSGYWILENQNPVGWQKGFARINATARLYELDDAWELALIGRNLTNKYYGIAGAEKPFGTPDAVWVNIGRPREIMLQGTVRF</sequence>
<evidence type="ECO:0000313" key="16">
    <source>
        <dbReference type="Proteomes" id="UP000283003"/>
    </source>
</evidence>
<evidence type="ECO:0000259" key="13">
    <source>
        <dbReference type="Pfam" id="PF00593"/>
    </source>
</evidence>
<dbReference type="SUPFAM" id="SSF56935">
    <property type="entry name" value="Porins"/>
    <property type="match status" value="1"/>
</dbReference>
<dbReference type="Pfam" id="PF00593">
    <property type="entry name" value="TonB_dep_Rec_b-barrel"/>
    <property type="match status" value="1"/>
</dbReference>
<evidence type="ECO:0000256" key="4">
    <source>
        <dbReference type="ARBA" id="ARBA00022496"/>
    </source>
</evidence>
<protein>
    <submittedName>
        <fullName evidence="15">TonB-dependent receptor</fullName>
    </submittedName>
</protein>
<dbReference type="GO" id="GO:0009279">
    <property type="term" value="C:cell outer membrane"/>
    <property type="evidence" value="ECO:0007669"/>
    <property type="project" value="UniProtKB-SubCell"/>
</dbReference>
<keyword evidence="2 11" id="KW-0813">Transport</keyword>
<comment type="caution">
    <text evidence="15">The sequence shown here is derived from an EMBL/GenBank/DDBJ whole genome shotgun (WGS) entry which is preliminary data.</text>
</comment>
<dbReference type="InterPro" id="IPR036942">
    <property type="entry name" value="Beta-barrel_TonB_sf"/>
</dbReference>
<keyword evidence="16" id="KW-1185">Reference proteome</keyword>
<evidence type="ECO:0000256" key="1">
    <source>
        <dbReference type="ARBA" id="ARBA00004571"/>
    </source>
</evidence>
<dbReference type="InterPro" id="IPR000531">
    <property type="entry name" value="Beta-barrel_TonB"/>
</dbReference>
<dbReference type="InterPro" id="IPR039426">
    <property type="entry name" value="TonB-dep_rcpt-like"/>
</dbReference>